<name>A0AAF0EZG9_9BASI</name>
<proteinExistence type="predicted"/>
<keyword evidence="2" id="KW-0812">Transmembrane</keyword>
<evidence type="ECO:0000313" key="4">
    <source>
        <dbReference type="Proteomes" id="UP001217754"/>
    </source>
</evidence>
<organism evidence="3 4">
    <name type="scientific">Malassezia japonica</name>
    <dbReference type="NCBI Taxonomy" id="223818"/>
    <lineage>
        <taxon>Eukaryota</taxon>
        <taxon>Fungi</taxon>
        <taxon>Dikarya</taxon>
        <taxon>Basidiomycota</taxon>
        <taxon>Ustilaginomycotina</taxon>
        <taxon>Malasseziomycetes</taxon>
        <taxon>Malasseziales</taxon>
        <taxon>Malasseziaceae</taxon>
        <taxon>Malassezia</taxon>
    </lineage>
</organism>
<reference evidence="3" key="1">
    <citation type="submission" date="2023-03" db="EMBL/GenBank/DDBJ databases">
        <title>Mating type loci evolution in Malassezia.</title>
        <authorList>
            <person name="Coelho M.A."/>
        </authorList>
    </citation>
    <scope>NUCLEOTIDE SEQUENCE</scope>
    <source>
        <strain evidence="3">CBS 9431</strain>
    </source>
</reference>
<gene>
    <name evidence="3" type="ORF">MJAP1_002933</name>
</gene>
<sequence length="98" mass="10409">MSAQAERDAFLARGPNTTPRRARAHGAAALGLASDAPEEEAYELTHDDEPAAPQENPPSYLIHAGFDPLTPREHGWMLASVAVVAALTGLGLYLCFVP</sequence>
<accession>A0AAF0EZG9</accession>
<dbReference type="EMBL" id="CP119962">
    <property type="protein sequence ID" value="WFD39951.1"/>
    <property type="molecule type" value="Genomic_DNA"/>
</dbReference>
<feature type="transmembrane region" description="Helical" evidence="2">
    <location>
        <begin position="76"/>
        <end position="96"/>
    </location>
</feature>
<evidence type="ECO:0000256" key="2">
    <source>
        <dbReference type="SAM" id="Phobius"/>
    </source>
</evidence>
<evidence type="ECO:0000313" key="3">
    <source>
        <dbReference type="EMBL" id="WFD39951.1"/>
    </source>
</evidence>
<keyword evidence="2" id="KW-0472">Membrane</keyword>
<dbReference type="RefSeq" id="XP_060122848.1">
    <property type="nucleotide sequence ID" value="XM_060266865.1"/>
</dbReference>
<evidence type="ECO:0000256" key="1">
    <source>
        <dbReference type="SAM" id="MobiDB-lite"/>
    </source>
</evidence>
<protein>
    <submittedName>
        <fullName evidence="3">Uncharacterized protein</fullName>
    </submittedName>
</protein>
<feature type="region of interest" description="Disordered" evidence="1">
    <location>
        <begin position="1"/>
        <end position="64"/>
    </location>
</feature>
<keyword evidence="4" id="KW-1185">Reference proteome</keyword>
<dbReference type="AlphaFoldDB" id="A0AAF0EZG9"/>
<dbReference type="Proteomes" id="UP001217754">
    <property type="component" value="Chromosome 5"/>
</dbReference>
<dbReference type="GeneID" id="85226584"/>
<feature type="compositionally biased region" description="Basic and acidic residues" evidence="1">
    <location>
        <begin position="1"/>
        <end position="10"/>
    </location>
</feature>
<keyword evidence="2" id="KW-1133">Transmembrane helix</keyword>